<evidence type="ECO:0000256" key="1">
    <source>
        <dbReference type="SAM" id="MobiDB-lite"/>
    </source>
</evidence>
<gene>
    <name evidence="2" type="ORF">H4W80_001878</name>
</gene>
<evidence type="ECO:0000313" key="3">
    <source>
        <dbReference type="Proteomes" id="UP000633509"/>
    </source>
</evidence>
<dbReference type="EMBL" id="JADBEK010000001">
    <property type="protein sequence ID" value="MBE1583620.1"/>
    <property type="molecule type" value="Genomic_DNA"/>
</dbReference>
<feature type="region of interest" description="Disordered" evidence="1">
    <location>
        <begin position="30"/>
        <end position="59"/>
    </location>
</feature>
<protein>
    <submittedName>
        <fullName evidence="2">Uncharacterized protein</fullName>
    </submittedName>
</protein>
<comment type="caution">
    <text evidence="2">The sequence shown here is derived from an EMBL/GenBank/DDBJ whole genome shotgun (WGS) entry which is preliminary data.</text>
</comment>
<evidence type="ECO:0000313" key="2">
    <source>
        <dbReference type="EMBL" id="MBE1583620.1"/>
    </source>
</evidence>
<reference evidence="2 3" key="1">
    <citation type="submission" date="2020-10" db="EMBL/GenBank/DDBJ databases">
        <title>Sequencing the genomes of 1000 actinobacteria strains.</title>
        <authorList>
            <person name="Klenk H.-P."/>
        </authorList>
    </citation>
    <scope>NUCLEOTIDE SEQUENCE [LARGE SCALE GENOMIC DNA]</scope>
    <source>
        <strain evidence="2 3">DSM 43173</strain>
    </source>
</reference>
<proteinExistence type="predicted"/>
<keyword evidence="3" id="KW-1185">Reference proteome</keyword>
<dbReference type="RefSeq" id="WP_225963333.1">
    <property type="nucleotide sequence ID" value="NZ_JADBEK010000001.1"/>
</dbReference>
<name>A0ABR9LTC0_9ACTN</name>
<dbReference type="Proteomes" id="UP000633509">
    <property type="component" value="Unassembled WGS sequence"/>
</dbReference>
<organism evidence="2 3">
    <name type="scientific">Nonomuraea angiospora</name>
    <dbReference type="NCBI Taxonomy" id="46172"/>
    <lineage>
        <taxon>Bacteria</taxon>
        <taxon>Bacillati</taxon>
        <taxon>Actinomycetota</taxon>
        <taxon>Actinomycetes</taxon>
        <taxon>Streptosporangiales</taxon>
        <taxon>Streptosporangiaceae</taxon>
        <taxon>Nonomuraea</taxon>
    </lineage>
</organism>
<sequence length="59" mass="5501">MDADASLDPRRLPGVAAPVLGGDADLVLGAAGREARAPGPGTPGSGTPPSPTPCAAAPG</sequence>
<accession>A0ABR9LTC0</accession>